<reference evidence="2" key="1">
    <citation type="submission" date="2019-08" db="EMBL/GenBank/DDBJ databases">
        <title>The improved chromosome-level genome for the pearl oyster Pinctada fucata martensii using PacBio sequencing and Hi-C.</title>
        <authorList>
            <person name="Zheng Z."/>
        </authorList>
    </citation>
    <scope>NUCLEOTIDE SEQUENCE</scope>
    <source>
        <strain evidence="2">ZZ-2019</strain>
        <tissue evidence="2">Adductor muscle</tissue>
    </source>
</reference>
<evidence type="ECO:0008006" key="4">
    <source>
        <dbReference type="Google" id="ProtNLM"/>
    </source>
</evidence>
<dbReference type="PANTHER" id="PTHR33845:SF1">
    <property type="entry name" value="C2H2-TYPE DOMAIN-CONTAINING PROTEIN"/>
    <property type="match status" value="1"/>
</dbReference>
<evidence type="ECO:0000256" key="1">
    <source>
        <dbReference type="SAM" id="Coils"/>
    </source>
</evidence>
<dbReference type="EMBL" id="VSWD01000003">
    <property type="protein sequence ID" value="KAK3106628.1"/>
    <property type="molecule type" value="Genomic_DNA"/>
</dbReference>
<keyword evidence="3" id="KW-1185">Reference proteome</keyword>
<sequence>VRARNQEDARIRLLDSLTAKEVLITCDWAMKFLPRKYREGQTDWFAKRGINWHISVSLHKTGETRYSTTTHVHIFDQPVSQDSSTTTSLILDVINDLKKLLPDVTAVHLFSDNAGCYKSTNTLCGLHTGSSGIVKSYNFCEAQNGKGPCDRKSSNLKSLIKRHINEGNDVINAQQMKQAIDKKQTGLYRVKVVEEIIVIDQKQSIVKPIQNISLLHNFTFSPMGMTVWKQFGIGNDEDEEPPKKKRATELFYCELEGCGRSFATKRCMENHMLLGSCNFREEKQSLCDRAKSIYSDKLLISNAAHQINLSATLCSNVAKENTLNTGWALKSTKQRVVFNENQKEYVREQFQKGKKTGNKVDPYAAAVEMRNIVVNGKPKFSRAEFLTGQQIASYFSRISQQERKMDQYDFEAANEEIKKEDLKNTLIRF</sequence>
<dbReference type="PANTHER" id="PTHR33845">
    <property type="entry name" value="C2H2-TYPE DOMAIN-CONTAINING PROTEIN"/>
    <property type="match status" value="1"/>
</dbReference>
<evidence type="ECO:0000313" key="2">
    <source>
        <dbReference type="EMBL" id="KAK3106628.1"/>
    </source>
</evidence>
<feature type="coiled-coil region" evidence="1">
    <location>
        <begin position="398"/>
        <end position="425"/>
    </location>
</feature>
<comment type="caution">
    <text evidence="2">The sequence shown here is derived from an EMBL/GenBank/DDBJ whole genome shotgun (WGS) entry which is preliminary data.</text>
</comment>
<keyword evidence="1" id="KW-0175">Coiled coil</keyword>
<evidence type="ECO:0000313" key="3">
    <source>
        <dbReference type="Proteomes" id="UP001186944"/>
    </source>
</evidence>
<dbReference type="AlphaFoldDB" id="A0AA89CCZ3"/>
<proteinExistence type="predicted"/>
<dbReference type="Proteomes" id="UP001186944">
    <property type="component" value="Unassembled WGS sequence"/>
</dbReference>
<feature type="non-terminal residue" evidence="2">
    <location>
        <position position="1"/>
    </location>
</feature>
<accession>A0AA89CCZ3</accession>
<organism evidence="2 3">
    <name type="scientific">Pinctada imbricata</name>
    <name type="common">Atlantic pearl-oyster</name>
    <name type="synonym">Pinctada martensii</name>
    <dbReference type="NCBI Taxonomy" id="66713"/>
    <lineage>
        <taxon>Eukaryota</taxon>
        <taxon>Metazoa</taxon>
        <taxon>Spiralia</taxon>
        <taxon>Lophotrochozoa</taxon>
        <taxon>Mollusca</taxon>
        <taxon>Bivalvia</taxon>
        <taxon>Autobranchia</taxon>
        <taxon>Pteriomorphia</taxon>
        <taxon>Pterioida</taxon>
        <taxon>Pterioidea</taxon>
        <taxon>Pteriidae</taxon>
        <taxon>Pinctada</taxon>
    </lineage>
</organism>
<name>A0AA89CCZ3_PINIB</name>
<protein>
    <recommendedName>
        <fullName evidence="4">C2H2-type domain-containing protein</fullName>
    </recommendedName>
</protein>
<gene>
    <name evidence="2" type="ORF">FSP39_023985</name>
</gene>